<evidence type="ECO:0000313" key="9">
    <source>
        <dbReference type="Proteomes" id="UP000663829"/>
    </source>
</evidence>
<keyword evidence="4 6" id="KW-0472">Membrane</keyword>
<keyword evidence="2 6" id="KW-0812">Transmembrane</keyword>
<feature type="transmembrane region" description="Helical" evidence="6">
    <location>
        <begin position="217"/>
        <end position="239"/>
    </location>
</feature>
<sequence length="413" mass="46721">MSERIVRPSTVTKTYAIYPSHNDSSDESDYRILKAYPVKQSKPNRPLQSHEKTYLWLKHASRSEPRILSVKKIPVRPQRHVRSAIQQTDDIIEPAPTSNQLQFSQVKDEEKLAPDRNPRCLKCLRIFILILNSLLLLISILLLIFSLNLLLNPSMTKLHYIAIVLPQATPSSSFSNTSATDTLLVTAIVGLIFGCLFLIVSVLVYVTVIFRRRLRYLAAIFLLFTFLMLVGLIIFLAIVGDTELQRLSYSTSLIVLSSYYKVSLVQQGWDFVQYYFSCCGIQNNTDWLVPPTGGWISTSQLPRSCCGHDSHDAGYIGRIFVASSVPTLTGYCYYGDIEQATCYSSIKQNLILAVLVFLSIVALLILALFILTIIWFVQSRKRQAKQDNPAISENNNNFRSTRELRTTGTETMS</sequence>
<dbReference type="AlphaFoldDB" id="A0A815ILK2"/>
<dbReference type="EMBL" id="CAJOBC010075197">
    <property type="protein sequence ID" value="CAF4256333.1"/>
    <property type="molecule type" value="Genomic_DNA"/>
</dbReference>
<dbReference type="InterPro" id="IPR018499">
    <property type="entry name" value="Tetraspanin/Peripherin"/>
</dbReference>
<comment type="subcellular location">
    <subcellularLocation>
        <location evidence="1">Membrane</location>
        <topology evidence="1">Multi-pass membrane protein</topology>
    </subcellularLocation>
</comment>
<evidence type="ECO:0000256" key="1">
    <source>
        <dbReference type="ARBA" id="ARBA00004141"/>
    </source>
</evidence>
<name>A0A815ILK2_9BILA</name>
<reference evidence="7" key="1">
    <citation type="submission" date="2021-02" db="EMBL/GenBank/DDBJ databases">
        <authorList>
            <person name="Nowell W R."/>
        </authorList>
    </citation>
    <scope>NUCLEOTIDE SEQUENCE</scope>
</reference>
<accession>A0A815ILK2</accession>
<keyword evidence="3 6" id="KW-1133">Transmembrane helix</keyword>
<keyword evidence="9" id="KW-1185">Reference proteome</keyword>
<evidence type="ECO:0000313" key="7">
    <source>
        <dbReference type="EMBL" id="CAF1370438.1"/>
    </source>
</evidence>
<gene>
    <name evidence="7" type="ORF">GPM918_LOCUS31828</name>
    <name evidence="8" type="ORF">SRO942_LOCUS32482</name>
</gene>
<feature type="transmembrane region" description="Helical" evidence="6">
    <location>
        <begin position="350"/>
        <end position="377"/>
    </location>
</feature>
<feature type="compositionally biased region" description="Polar residues" evidence="5">
    <location>
        <begin position="389"/>
        <end position="399"/>
    </location>
</feature>
<feature type="region of interest" description="Disordered" evidence="5">
    <location>
        <begin position="386"/>
        <end position="413"/>
    </location>
</feature>
<evidence type="ECO:0000256" key="6">
    <source>
        <dbReference type="SAM" id="Phobius"/>
    </source>
</evidence>
<dbReference type="Proteomes" id="UP000681722">
    <property type="component" value="Unassembled WGS sequence"/>
</dbReference>
<feature type="transmembrane region" description="Helical" evidence="6">
    <location>
        <begin position="126"/>
        <end position="151"/>
    </location>
</feature>
<dbReference type="OrthoDB" id="10052006at2759"/>
<organism evidence="7 9">
    <name type="scientific">Didymodactylos carnosus</name>
    <dbReference type="NCBI Taxonomy" id="1234261"/>
    <lineage>
        <taxon>Eukaryota</taxon>
        <taxon>Metazoa</taxon>
        <taxon>Spiralia</taxon>
        <taxon>Gnathifera</taxon>
        <taxon>Rotifera</taxon>
        <taxon>Eurotatoria</taxon>
        <taxon>Bdelloidea</taxon>
        <taxon>Philodinida</taxon>
        <taxon>Philodinidae</taxon>
        <taxon>Didymodactylos</taxon>
    </lineage>
</organism>
<evidence type="ECO:0000313" key="8">
    <source>
        <dbReference type="EMBL" id="CAF4256333.1"/>
    </source>
</evidence>
<evidence type="ECO:0000256" key="2">
    <source>
        <dbReference type="ARBA" id="ARBA00022692"/>
    </source>
</evidence>
<comment type="caution">
    <text evidence="7">The sequence shown here is derived from an EMBL/GenBank/DDBJ whole genome shotgun (WGS) entry which is preliminary data.</text>
</comment>
<evidence type="ECO:0000256" key="4">
    <source>
        <dbReference type="ARBA" id="ARBA00023136"/>
    </source>
</evidence>
<dbReference type="Pfam" id="PF00335">
    <property type="entry name" value="Tetraspanin"/>
    <property type="match status" value="1"/>
</dbReference>
<dbReference type="Proteomes" id="UP000663829">
    <property type="component" value="Unassembled WGS sequence"/>
</dbReference>
<protein>
    <recommendedName>
        <fullName evidence="10">Tetraspanin</fullName>
    </recommendedName>
</protein>
<feature type="transmembrane region" description="Helical" evidence="6">
    <location>
        <begin position="183"/>
        <end position="210"/>
    </location>
</feature>
<evidence type="ECO:0008006" key="10">
    <source>
        <dbReference type="Google" id="ProtNLM"/>
    </source>
</evidence>
<dbReference type="InterPro" id="IPR008952">
    <property type="entry name" value="Tetraspanin_EC2_sf"/>
</dbReference>
<evidence type="ECO:0000256" key="5">
    <source>
        <dbReference type="SAM" id="MobiDB-lite"/>
    </source>
</evidence>
<proteinExistence type="predicted"/>
<evidence type="ECO:0000256" key="3">
    <source>
        <dbReference type="ARBA" id="ARBA00022989"/>
    </source>
</evidence>
<dbReference type="Gene3D" id="1.10.1450.10">
    <property type="entry name" value="Tetraspanin"/>
    <property type="match status" value="1"/>
</dbReference>
<dbReference type="SUPFAM" id="SSF48652">
    <property type="entry name" value="Tetraspanin"/>
    <property type="match status" value="1"/>
</dbReference>
<dbReference type="GO" id="GO:0016020">
    <property type="term" value="C:membrane"/>
    <property type="evidence" value="ECO:0007669"/>
    <property type="project" value="UniProtKB-SubCell"/>
</dbReference>
<dbReference type="EMBL" id="CAJNOQ010015880">
    <property type="protein sequence ID" value="CAF1370438.1"/>
    <property type="molecule type" value="Genomic_DNA"/>
</dbReference>